<evidence type="ECO:0000313" key="2">
    <source>
        <dbReference type="Proteomes" id="UP000076532"/>
    </source>
</evidence>
<keyword evidence="2" id="KW-1185">Reference proteome</keyword>
<accession>A0A166DQV7</accession>
<protein>
    <submittedName>
        <fullName evidence="1">Uncharacterized protein</fullName>
    </submittedName>
</protein>
<organism evidence="1 2">
    <name type="scientific">Athelia psychrophila</name>
    <dbReference type="NCBI Taxonomy" id="1759441"/>
    <lineage>
        <taxon>Eukaryota</taxon>
        <taxon>Fungi</taxon>
        <taxon>Dikarya</taxon>
        <taxon>Basidiomycota</taxon>
        <taxon>Agaricomycotina</taxon>
        <taxon>Agaricomycetes</taxon>
        <taxon>Agaricomycetidae</taxon>
        <taxon>Atheliales</taxon>
        <taxon>Atheliaceae</taxon>
        <taxon>Athelia</taxon>
    </lineage>
</organism>
<gene>
    <name evidence="1" type="ORF">FIBSPDRAFT_98577</name>
</gene>
<evidence type="ECO:0000313" key="1">
    <source>
        <dbReference type="EMBL" id="KZP14978.1"/>
    </source>
</evidence>
<dbReference type="Proteomes" id="UP000076532">
    <property type="component" value="Unassembled WGS sequence"/>
</dbReference>
<proteinExistence type="predicted"/>
<sequence>MGIGSCVRDPLQIEVPVSLGVPLSLGTVSHHVSSESSLQIWILDSGFWILDSRPCPDSRAPEHGSRRSWGS</sequence>
<name>A0A166DQV7_9AGAM</name>
<dbReference type="EMBL" id="KV417610">
    <property type="protein sequence ID" value="KZP14978.1"/>
    <property type="molecule type" value="Genomic_DNA"/>
</dbReference>
<reference evidence="1 2" key="1">
    <citation type="journal article" date="2016" name="Mol. Biol. Evol.">
        <title>Comparative Genomics of Early-Diverging Mushroom-Forming Fungi Provides Insights into the Origins of Lignocellulose Decay Capabilities.</title>
        <authorList>
            <person name="Nagy L.G."/>
            <person name="Riley R."/>
            <person name="Tritt A."/>
            <person name="Adam C."/>
            <person name="Daum C."/>
            <person name="Floudas D."/>
            <person name="Sun H."/>
            <person name="Yadav J.S."/>
            <person name="Pangilinan J."/>
            <person name="Larsson K.H."/>
            <person name="Matsuura K."/>
            <person name="Barry K."/>
            <person name="Labutti K."/>
            <person name="Kuo R."/>
            <person name="Ohm R.A."/>
            <person name="Bhattacharya S.S."/>
            <person name="Shirouzu T."/>
            <person name="Yoshinaga Y."/>
            <person name="Martin F.M."/>
            <person name="Grigoriev I.V."/>
            <person name="Hibbett D.S."/>
        </authorList>
    </citation>
    <scope>NUCLEOTIDE SEQUENCE [LARGE SCALE GENOMIC DNA]</scope>
    <source>
        <strain evidence="1 2">CBS 109695</strain>
    </source>
</reference>
<dbReference type="AlphaFoldDB" id="A0A166DQV7"/>